<feature type="transmembrane region" description="Helical" evidence="1">
    <location>
        <begin position="73"/>
        <end position="94"/>
    </location>
</feature>
<dbReference type="RefSeq" id="WP_063312725.1">
    <property type="nucleotide sequence ID" value="NZ_FOSK01000006.1"/>
</dbReference>
<name>A0A1I4APR4_9HYPH</name>
<sequence length="123" mass="12827">MELIYQIMVGAPTLMLLGLGTVSMFAPSRMTKNFALEPVGVAGLSTIRSVIGGLFLSSVALLIIGFVTVQPQAYVAVAILLGVVALGRVVGLLADGFVKDVIPPLVVELVLIAALLGAFFRPF</sequence>
<feature type="transmembrane region" description="Helical" evidence="1">
    <location>
        <begin position="6"/>
        <end position="26"/>
    </location>
</feature>
<feature type="transmembrane region" description="Helical" evidence="1">
    <location>
        <begin position="47"/>
        <end position="67"/>
    </location>
</feature>
<accession>A0A1I4APR4</accession>
<proteinExistence type="predicted"/>
<dbReference type="Proteomes" id="UP000199598">
    <property type="component" value="Unassembled WGS sequence"/>
</dbReference>
<comment type="caution">
    <text evidence="2">The sequence shown here is derived from an EMBL/GenBank/DDBJ whole genome shotgun (WGS) entry which is preliminary data.</text>
</comment>
<keyword evidence="1" id="KW-0812">Transmembrane</keyword>
<keyword evidence="1" id="KW-1133">Transmembrane helix</keyword>
<feature type="transmembrane region" description="Helical" evidence="1">
    <location>
        <begin position="101"/>
        <end position="120"/>
    </location>
</feature>
<evidence type="ECO:0000313" key="2">
    <source>
        <dbReference type="EMBL" id="SFK58263.1"/>
    </source>
</evidence>
<dbReference type="InterPro" id="IPR025597">
    <property type="entry name" value="DUF4345"/>
</dbReference>
<reference evidence="2 3" key="1">
    <citation type="submission" date="2016-10" db="EMBL/GenBank/DDBJ databases">
        <authorList>
            <person name="Varghese N."/>
            <person name="Submissions S."/>
        </authorList>
    </citation>
    <scope>NUCLEOTIDE SEQUENCE [LARGE SCALE GENOMIC DNA]</scope>
    <source>
        <strain evidence="2 3">DSM 16392</strain>
    </source>
</reference>
<dbReference type="Pfam" id="PF14248">
    <property type="entry name" value="DUF4345"/>
    <property type="match status" value="1"/>
</dbReference>
<dbReference type="EMBL" id="FOSK01000006">
    <property type="protein sequence ID" value="SFK58263.1"/>
    <property type="molecule type" value="Genomic_DNA"/>
</dbReference>
<evidence type="ECO:0000256" key="1">
    <source>
        <dbReference type="SAM" id="Phobius"/>
    </source>
</evidence>
<evidence type="ECO:0008006" key="4">
    <source>
        <dbReference type="Google" id="ProtNLM"/>
    </source>
</evidence>
<protein>
    <recommendedName>
        <fullName evidence="4">DUF4345 domain-containing protein</fullName>
    </recommendedName>
</protein>
<keyword evidence="1" id="KW-0472">Membrane</keyword>
<keyword evidence="3" id="KW-1185">Reference proteome</keyword>
<gene>
    <name evidence="2" type="ORF">SAMN04488518_106329</name>
</gene>
<organism evidence="2 3">
    <name type="scientific">Pseudovibrio ascidiaceicola</name>
    <dbReference type="NCBI Taxonomy" id="285279"/>
    <lineage>
        <taxon>Bacteria</taxon>
        <taxon>Pseudomonadati</taxon>
        <taxon>Pseudomonadota</taxon>
        <taxon>Alphaproteobacteria</taxon>
        <taxon>Hyphomicrobiales</taxon>
        <taxon>Stappiaceae</taxon>
        <taxon>Pseudovibrio</taxon>
    </lineage>
</organism>
<evidence type="ECO:0000313" key="3">
    <source>
        <dbReference type="Proteomes" id="UP000199598"/>
    </source>
</evidence>